<evidence type="ECO:0000256" key="6">
    <source>
        <dbReference type="ARBA" id="ARBA00022741"/>
    </source>
</evidence>
<evidence type="ECO:0000256" key="5">
    <source>
        <dbReference type="ARBA" id="ARBA00022679"/>
    </source>
</evidence>
<dbReference type="Pfam" id="PF00288">
    <property type="entry name" value="GHMP_kinases_N"/>
    <property type="match status" value="1"/>
</dbReference>
<comment type="caution">
    <text evidence="15">The sequence shown here is derived from an EMBL/GenBank/DDBJ whole genome shotgun (WGS) entry which is preliminary data.</text>
</comment>
<keyword evidence="10 13" id="KW-0443">Lipid metabolism</keyword>
<reference evidence="15" key="1">
    <citation type="submission" date="2020-12" db="EMBL/GenBank/DDBJ databases">
        <title>Metabolic potential, ecology and presence of endohyphal bacteria is reflected in genomic diversity of Mucoromycotina.</title>
        <authorList>
            <person name="Muszewska A."/>
            <person name="Okrasinska A."/>
            <person name="Steczkiewicz K."/>
            <person name="Drgas O."/>
            <person name="Orlowska M."/>
            <person name="Perlinska-Lenart U."/>
            <person name="Aleksandrzak-Piekarczyk T."/>
            <person name="Szatraj K."/>
            <person name="Zielenkiewicz U."/>
            <person name="Pilsyk S."/>
            <person name="Malc E."/>
            <person name="Mieczkowski P."/>
            <person name="Kruszewska J.S."/>
            <person name="Biernat P."/>
            <person name="Pawlowska J."/>
        </authorList>
    </citation>
    <scope>NUCLEOTIDE SEQUENCE</scope>
    <source>
        <strain evidence="15">CBS 226.32</strain>
    </source>
</reference>
<dbReference type="GO" id="GO:0019287">
    <property type="term" value="P:isopentenyl diphosphate biosynthetic process, mevalonate pathway"/>
    <property type="evidence" value="ECO:0007669"/>
    <property type="project" value="UniProtKB-UniRule"/>
</dbReference>
<dbReference type="OrthoDB" id="10262935at2759"/>
<evidence type="ECO:0000256" key="1">
    <source>
        <dbReference type="ARBA" id="ARBA00005017"/>
    </source>
</evidence>
<evidence type="ECO:0000256" key="13">
    <source>
        <dbReference type="PIRNR" id="PIRNR017288"/>
    </source>
</evidence>
<keyword evidence="6" id="KW-0547">Nucleotide-binding</keyword>
<evidence type="ECO:0000256" key="2">
    <source>
        <dbReference type="ARBA" id="ARBA00006495"/>
    </source>
</evidence>
<dbReference type="EC" id="2.7.4.2" evidence="3 13"/>
<evidence type="ECO:0000256" key="12">
    <source>
        <dbReference type="ARBA" id="ARBA00029326"/>
    </source>
</evidence>
<keyword evidence="16" id="KW-1185">Reference proteome</keyword>
<evidence type="ECO:0000256" key="3">
    <source>
        <dbReference type="ARBA" id="ARBA00012958"/>
    </source>
</evidence>
<comment type="catalytic activity">
    <reaction evidence="12">
        <text>(R)-5-phosphomevalonate + ATP = (R)-5-diphosphomevalonate + ADP</text>
        <dbReference type="Rhea" id="RHEA:16341"/>
        <dbReference type="ChEBI" id="CHEBI:30616"/>
        <dbReference type="ChEBI" id="CHEBI:57557"/>
        <dbReference type="ChEBI" id="CHEBI:58146"/>
        <dbReference type="ChEBI" id="CHEBI:456216"/>
        <dbReference type="EC" id="2.7.4.2"/>
    </reaction>
    <physiologicalReaction direction="left-to-right" evidence="12">
        <dbReference type="Rhea" id="RHEA:16342"/>
    </physiologicalReaction>
</comment>
<dbReference type="InterPro" id="IPR006204">
    <property type="entry name" value="GHMP_kinase_N_dom"/>
</dbReference>
<dbReference type="Gene3D" id="3.30.70.890">
    <property type="entry name" value="GHMP kinase, C-terminal domain"/>
    <property type="match status" value="1"/>
</dbReference>
<keyword evidence="11 13" id="KW-0753">Steroid metabolism</keyword>
<dbReference type="GO" id="GO:0004631">
    <property type="term" value="F:phosphomevalonate kinase activity"/>
    <property type="evidence" value="ECO:0007669"/>
    <property type="project" value="UniProtKB-UniRule"/>
</dbReference>
<dbReference type="AlphaFoldDB" id="A0A8H7QY72"/>
<feature type="domain" description="GHMP kinase N-terminal" evidence="14">
    <location>
        <begin position="166"/>
        <end position="230"/>
    </location>
</feature>
<dbReference type="NCBIfam" id="TIGR01219">
    <property type="entry name" value="Pmev_kin_ERG8"/>
    <property type="match status" value="1"/>
</dbReference>
<dbReference type="InterPro" id="IPR036554">
    <property type="entry name" value="GHMP_kinase_C_sf"/>
</dbReference>
<dbReference type="InterPro" id="IPR014721">
    <property type="entry name" value="Ribsml_uS5_D2-typ_fold_subgr"/>
</dbReference>
<dbReference type="Proteomes" id="UP000650833">
    <property type="component" value="Unassembled WGS sequence"/>
</dbReference>
<dbReference type="PANTHER" id="PTHR31814:SF2">
    <property type="entry name" value="PHOSPHOMEVALONATE KINASE"/>
    <property type="match status" value="1"/>
</dbReference>
<evidence type="ECO:0000256" key="11">
    <source>
        <dbReference type="ARBA" id="ARBA00023221"/>
    </source>
</evidence>
<dbReference type="InterPro" id="IPR035102">
    <property type="entry name" value="Phosphomevalonate_kinase"/>
</dbReference>
<keyword evidence="8" id="KW-0067">ATP-binding</keyword>
<gene>
    <name evidence="15" type="ORF">INT46_003265</name>
</gene>
<organism evidence="15 16">
    <name type="scientific">Mucor plumbeus</name>
    <dbReference type="NCBI Taxonomy" id="97098"/>
    <lineage>
        <taxon>Eukaryota</taxon>
        <taxon>Fungi</taxon>
        <taxon>Fungi incertae sedis</taxon>
        <taxon>Mucoromycota</taxon>
        <taxon>Mucoromycotina</taxon>
        <taxon>Mucoromycetes</taxon>
        <taxon>Mucorales</taxon>
        <taxon>Mucorineae</taxon>
        <taxon>Mucoraceae</taxon>
        <taxon>Mucor</taxon>
    </lineage>
</organism>
<dbReference type="GO" id="GO:0005524">
    <property type="term" value="F:ATP binding"/>
    <property type="evidence" value="ECO:0007669"/>
    <property type="project" value="UniProtKB-UniRule"/>
</dbReference>
<protein>
    <recommendedName>
        <fullName evidence="3 13">Phosphomevalonate kinase</fullName>
        <ecNumber evidence="3 13">2.7.4.2</ecNumber>
    </recommendedName>
</protein>
<name>A0A8H7QY72_9FUNG</name>
<dbReference type="PIRSF" id="PIRSF017288">
    <property type="entry name" value="PMK_GHMP_euk"/>
    <property type="match status" value="1"/>
</dbReference>
<comment type="pathway">
    <text evidence="1 13">Isoprenoid biosynthesis; isopentenyl diphosphate biosynthesis via mevalonate pathway; isopentenyl diphosphate from (R)-mevalonate: step 2/3.</text>
</comment>
<dbReference type="UniPathway" id="UPA00057">
    <property type="reaction ID" value="UER00099"/>
</dbReference>
<keyword evidence="9 13" id="KW-0752">Steroid biosynthesis</keyword>
<sequence length="479" mass="52197">MTQNCTIASAPGKVLLTGGYLVLEQAYTGLVIGTSARFYTVINSENSGTGAAGTLTVRSPQFDQATWQYKSIAKGDKLEFESITAESSNKFVETCLKFTLQIILERINAEQLNQLLRSGVEVTIVGDNDFYSQSAQLEAKHLSNNADALASLDPFCKTHATLSTVHKTGLGSSAALTTSLVAALLLYFKVVNESLNKEEKILIHNVAQFVHCFAQGKVGSGFDVSSAVWGSHRYKRFNPAILTPIMDENVDSKILSNALDSHNQSWDNDVTPFKLPPGFDLMLADIDAGSHTPTLVGKVLAWKKSKPEEANALWDELGTYNSKVEQHFRQLSAYHEQDTKLYDETLSACSQLKSTEWHTVPGFIAQEFVELVNDANHVRSLLQMMSNLSDVPIEPKEQTKLLNECSSVPGVAMAVVPGAGGYDAIVCIVLSDKAKQDVRQVWQSWKELNVGPLLSQADSHGVTSVKLDTVPGLSAVLSK</sequence>
<dbReference type="PANTHER" id="PTHR31814">
    <property type="match status" value="1"/>
</dbReference>
<dbReference type="InterPro" id="IPR020568">
    <property type="entry name" value="Ribosomal_Su5_D2-typ_SF"/>
</dbReference>
<keyword evidence="7 13" id="KW-0418">Kinase</keyword>
<dbReference type="EMBL" id="JAEPRC010000298">
    <property type="protein sequence ID" value="KAG2200969.1"/>
    <property type="molecule type" value="Genomic_DNA"/>
</dbReference>
<dbReference type="GO" id="GO:0006696">
    <property type="term" value="P:ergosterol biosynthetic process"/>
    <property type="evidence" value="ECO:0007669"/>
    <property type="project" value="TreeGrafter"/>
</dbReference>
<dbReference type="GO" id="GO:0010142">
    <property type="term" value="P:farnesyl diphosphate biosynthetic process, mevalonate pathway"/>
    <property type="evidence" value="ECO:0007669"/>
    <property type="project" value="TreeGrafter"/>
</dbReference>
<dbReference type="GO" id="GO:0005777">
    <property type="term" value="C:peroxisome"/>
    <property type="evidence" value="ECO:0007669"/>
    <property type="project" value="TreeGrafter"/>
</dbReference>
<evidence type="ECO:0000256" key="7">
    <source>
        <dbReference type="ARBA" id="ARBA00022777"/>
    </source>
</evidence>
<evidence type="ECO:0000259" key="14">
    <source>
        <dbReference type="Pfam" id="PF00288"/>
    </source>
</evidence>
<evidence type="ECO:0000313" key="16">
    <source>
        <dbReference type="Proteomes" id="UP000650833"/>
    </source>
</evidence>
<keyword evidence="4 13" id="KW-0444">Lipid biosynthesis</keyword>
<evidence type="ECO:0000313" key="15">
    <source>
        <dbReference type="EMBL" id="KAG2200969.1"/>
    </source>
</evidence>
<evidence type="ECO:0000256" key="10">
    <source>
        <dbReference type="ARBA" id="ARBA00023098"/>
    </source>
</evidence>
<comment type="similarity">
    <text evidence="2 13">Belongs to the GHMP kinase family. Mevalonate kinase subfamily.</text>
</comment>
<evidence type="ECO:0000256" key="8">
    <source>
        <dbReference type="ARBA" id="ARBA00022840"/>
    </source>
</evidence>
<dbReference type="InterPro" id="IPR016005">
    <property type="entry name" value="Erg8"/>
</dbReference>
<evidence type="ECO:0000256" key="4">
    <source>
        <dbReference type="ARBA" id="ARBA00022516"/>
    </source>
</evidence>
<accession>A0A8H7QY72</accession>
<evidence type="ECO:0000256" key="9">
    <source>
        <dbReference type="ARBA" id="ARBA00022955"/>
    </source>
</evidence>
<proteinExistence type="inferred from homology"/>
<dbReference type="SUPFAM" id="SSF54211">
    <property type="entry name" value="Ribosomal protein S5 domain 2-like"/>
    <property type="match status" value="1"/>
</dbReference>
<dbReference type="Gene3D" id="3.30.230.10">
    <property type="match status" value="1"/>
</dbReference>
<keyword evidence="5 13" id="KW-0808">Transferase</keyword>